<accession>A0A292PML6</accession>
<dbReference type="AlphaFoldDB" id="A0A292PML6"/>
<name>A0A292PML6_9PEZI</name>
<proteinExistence type="predicted"/>
<dbReference type="Proteomes" id="UP001412239">
    <property type="component" value="Unassembled WGS sequence"/>
</dbReference>
<gene>
    <name evidence="1" type="ORF">GSTUAT00007116001</name>
</gene>
<evidence type="ECO:0000313" key="2">
    <source>
        <dbReference type="Proteomes" id="UP001412239"/>
    </source>
</evidence>
<keyword evidence="2" id="KW-1185">Reference proteome</keyword>
<dbReference type="EMBL" id="LN891113">
    <property type="protein sequence ID" value="CUS08789.1"/>
    <property type="molecule type" value="Genomic_DNA"/>
</dbReference>
<reference evidence="1" key="1">
    <citation type="submission" date="2015-10" db="EMBL/GenBank/DDBJ databases">
        <authorList>
            <person name="Regsiter A."/>
            <person name="william w."/>
        </authorList>
    </citation>
    <scope>NUCLEOTIDE SEQUENCE</scope>
    <source>
        <strain evidence="1">Montdore</strain>
    </source>
</reference>
<sequence>MKRQWLPSQRTSSILRFEMLSFSLLSNNFLERTNFMGLSGERGLIRSFSLHPRWSDC</sequence>
<protein>
    <submittedName>
        <fullName evidence="1">Uncharacterized protein</fullName>
    </submittedName>
</protein>
<organism evidence="1 2">
    <name type="scientific">Tuber aestivum</name>
    <name type="common">summer truffle</name>
    <dbReference type="NCBI Taxonomy" id="59557"/>
    <lineage>
        <taxon>Eukaryota</taxon>
        <taxon>Fungi</taxon>
        <taxon>Dikarya</taxon>
        <taxon>Ascomycota</taxon>
        <taxon>Pezizomycotina</taxon>
        <taxon>Pezizomycetes</taxon>
        <taxon>Pezizales</taxon>
        <taxon>Tuberaceae</taxon>
        <taxon>Tuber</taxon>
    </lineage>
</organism>
<evidence type="ECO:0000313" key="1">
    <source>
        <dbReference type="EMBL" id="CUS08789.1"/>
    </source>
</evidence>